<dbReference type="EMBL" id="AP025314">
    <property type="protein sequence ID" value="BDD11332.1"/>
    <property type="molecule type" value="Genomic_DNA"/>
</dbReference>
<feature type="region of interest" description="Disordered" evidence="1">
    <location>
        <begin position="27"/>
        <end position="59"/>
    </location>
</feature>
<evidence type="ECO:0000313" key="3">
    <source>
        <dbReference type="Proteomes" id="UP001348817"/>
    </source>
</evidence>
<dbReference type="AlphaFoldDB" id="A0AAU9D0X2"/>
<keyword evidence="3" id="KW-1185">Reference proteome</keyword>
<dbReference type="RefSeq" id="WP_338392832.1">
    <property type="nucleotide sequence ID" value="NZ_AP025314.1"/>
</dbReference>
<name>A0AAU9D0X2_9BACT</name>
<protein>
    <recommendedName>
        <fullName evidence="4">Outer membrane protein beta-barrel domain-containing protein</fullName>
    </recommendedName>
</protein>
<evidence type="ECO:0000256" key="1">
    <source>
        <dbReference type="SAM" id="MobiDB-lite"/>
    </source>
</evidence>
<evidence type="ECO:0000313" key="2">
    <source>
        <dbReference type="EMBL" id="BDD11332.1"/>
    </source>
</evidence>
<organism evidence="2 3">
    <name type="scientific">Fulvitalea axinellae</name>
    <dbReference type="NCBI Taxonomy" id="1182444"/>
    <lineage>
        <taxon>Bacteria</taxon>
        <taxon>Pseudomonadati</taxon>
        <taxon>Bacteroidota</taxon>
        <taxon>Cytophagia</taxon>
        <taxon>Cytophagales</taxon>
        <taxon>Persicobacteraceae</taxon>
        <taxon>Fulvitalea</taxon>
    </lineage>
</organism>
<accession>A0AAU9D0X2</accession>
<gene>
    <name evidence="2" type="ORF">FUAX_37640</name>
</gene>
<reference evidence="2 3" key="1">
    <citation type="submission" date="2021-12" db="EMBL/GenBank/DDBJ databases">
        <title>Genome sequencing of bacteria with rrn-lacking chromosome and rrn-plasmid.</title>
        <authorList>
            <person name="Anda M."/>
            <person name="Iwasaki W."/>
        </authorList>
    </citation>
    <scope>NUCLEOTIDE SEQUENCE [LARGE SCALE GENOMIC DNA]</scope>
    <source>
        <strain evidence="2 3">DSM 100852</strain>
    </source>
</reference>
<dbReference type="Proteomes" id="UP001348817">
    <property type="component" value="Chromosome"/>
</dbReference>
<proteinExistence type="predicted"/>
<dbReference type="KEGG" id="fax:FUAX_37640"/>
<evidence type="ECO:0008006" key="4">
    <source>
        <dbReference type="Google" id="ProtNLM"/>
    </source>
</evidence>
<feature type="compositionally biased region" description="Basic and acidic residues" evidence="1">
    <location>
        <begin position="41"/>
        <end position="53"/>
    </location>
</feature>
<sequence>MPTVKNFSATIFISILGLLAFSPKAYSTSRTTKRNTRRRRESLEYKSERRSENNKAYTLSSSNNVKGLTLANYALPAKEKENDATTQQEHEHHNHYELEISYNDGKHFEFTGSVYFAKEMKIQATAETTGHHYAAVVVKELPFHNSHFGTFFGVGSTMAIKEVEHETHMPNDEVKVSEDKERDFAAVVQSGLAYSFDKHWSCGFTYSPGVNVTHGGFEHGLTLDLVFGF</sequence>
<feature type="compositionally biased region" description="Basic residues" evidence="1">
    <location>
        <begin position="31"/>
        <end position="40"/>
    </location>
</feature>